<feature type="compositionally biased region" description="Low complexity" evidence="1">
    <location>
        <begin position="80"/>
        <end position="116"/>
    </location>
</feature>
<feature type="compositionally biased region" description="Pro residues" evidence="1">
    <location>
        <begin position="369"/>
        <end position="379"/>
    </location>
</feature>
<evidence type="ECO:0008006" key="5">
    <source>
        <dbReference type="Google" id="ProtNLM"/>
    </source>
</evidence>
<feature type="region of interest" description="Disordered" evidence="1">
    <location>
        <begin position="305"/>
        <end position="392"/>
    </location>
</feature>
<sequence length="519" mass="53849">MASHQDEGDTKGASPTPAPTLYILHQHTYIESTPAKRQMGEKNHEGRTWPFGHGGHGNQNPRLNPRNGASDGGWEGDNGGNQDHNGGNTGTTATYRPAPTAQQTTNPTANGPNTTQRQQTNYPTQAPAPGQPTYAQGDNGGQRTQPTQPDRGQPAHTTISDSTRSMTVVLGETTFATRYTDYDTLAIDTHAPTFSSGPLPTSGAGSYNNNNLNSASNYQQGGGANGTANYQSADGGLGGGTIAGIIVGVVLVLVISLVALFFHRKRALARRGNNSPYGKHHPEEASSSLLDNGLAATVGAGAAAVGARSGGGHRHGQAEDASSSAAAALRNTPAAQQQQSPSMQQTNNNSQYLVPASSSSPSRTAPYTAPRPAPPPPPSSSHSSNFSLSMITPPPTHISSAFAPGAVSPISTVSPAVMGPPSPLLSDEEKEIGTLGHRRPSIESVSTFSVHSAMMTASQINWPMPPSVASTSSPSVPLTKTPSRPVPVPAPHYVDFEEQGRTVVRINRESLTGGIGKAR</sequence>
<protein>
    <recommendedName>
        <fullName evidence="5">Mid2 domain-containing protein</fullName>
    </recommendedName>
</protein>
<keyword evidence="4" id="KW-1185">Reference proteome</keyword>
<dbReference type="PANTHER" id="PTHR16861">
    <property type="entry name" value="GLYCOPROTEIN 38"/>
    <property type="match status" value="1"/>
</dbReference>
<evidence type="ECO:0000313" key="3">
    <source>
        <dbReference type="EMBL" id="EGO55933.1"/>
    </source>
</evidence>
<gene>
    <name evidence="3" type="ORF">NEUTE1DRAFT_47892</name>
</gene>
<name>F8MSP7_NEUT8</name>
<evidence type="ECO:0000256" key="2">
    <source>
        <dbReference type="SAM" id="Phobius"/>
    </source>
</evidence>
<evidence type="ECO:0000313" key="4">
    <source>
        <dbReference type="Proteomes" id="UP000008065"/>
    </source>
</evidence>
<feature type="compositionally biased region" description="Gly residues" evidence="1">
    <location>
        <begin position="70"/>
        <end position="79"/>
    </location>
</feature>
<dbReference type="GeneID" id="20828123"/>
<dbReference type="RefSeq" id="XP_009852813.1">
    <property type="nucleotide sequence ID" value="XM_009854511.1"/>
</dbReference>
<feature type="compositionally biased region" description="Basic and acidic residues" evidence="1">
    <location>
        <begin position="38"/>
        <end position="47"/>
    </location>
</feature>
<dbReference type="KEGG" id="nte:NEUTE1DRAFT47892"/>
<keyword evidence="2" id="KW-0812">Transmembrane</keyword>
<dbReference type="AlphaFoldDB" id="F8MSP7"/>
<dbReference type="PANTHER" id="PTHR16861:SF8">
    <property type="entry name" value="EXTRACELLULAR MEMBRANE PROTEIN CFEM DOMAIN-CONTAINING PROTEIN"/>
    <property type="match status" value="1"/>
</dbReference>
<dbReference type="VEuPathDB" id="FungiDB:NEUTE1DRAFT_47892"/>
<organism evidence="3 4">
    <name type="scientific">Neurospora tetrasperma (strain FGSC 2508 / ATCC MYA-4615 / P0657)</name>
    <dbReference type="NCBI Taxonomy" id="510951"/>
    <lineage>
        <taxon>Eukaryota</taxon>
        <taxon>Fungi</taxon>
        <taxon>Dikarya</taxon>
        <taxon>Ascomycota</taxon>
        <taxon>Pezizomycotina</taxon>
        <taxon>Sordariomycetes</taxon>
        <taxon>Sordariomycetidae</taxon>
        <taxon>Sordariales</taxon>
        <taxon>Sordariaceae</taxon>
        <taxon>Neurospora</taxon>
    </lineage>
</organism>
<dbReference type="OrthoDB" id="10432771at2759"/>
<dbReference type="Proteomes" id="UP000008065">
    <property type="component" value="Unassembled WGS sequence"/>
</dbReference>
<keyword evidence="2" id="KW-1133">Transmembrane helix</keyword>
<reference evidence="4" key="1">
    <citation type="journal article" date="2011" name="Genetics">
        <title>Massive changes in genome architecture accompany the transition to self-fertility in the filamentous fungus Neurospora tetrasperma.</title>
        <authorList>
            <person name="Ellison C.E."/>
            <person name="Stajich J.E."/>
            <person name="Jacobson D.J."/>
            <person name="Natvig D.O."/>
            <person name="Lapidus A."/>
            <person name="Foster B."/>
            <person name="Aerts A."/>
            <person name="Riley R."/>
            <person name="Lindquist E.A."/>
            <person name="Grigoriev I.V."/>
            <person name="Taylor J.W."/>
        </authorList>
    </citation>
    <scope>NUCLEOTIDE SEQUENCE [LARGE SCALE GENOMIC DNA]</scope>
    <source>
        <strain evidence="4">FGSC 2508 / P0657</strain>
    </source>
</reference>
<feature type="region of interest" description="Disordered" evidence="1">
    <location>
        <begin position="35"/>
        <end position="164"/>
    </location>
</feature>
<feature type="transmembrane region" description="Helical" evidence="2">
    <location>
        <begin position="237"/>
        <end position="262"/>
    </location>
</feature>
<dbReference type="HOGENOM" id="CLU_548797_0_0_1"/>
<dbReference type="EMBL" id="GL891306">
    <property type="protein sequence ID" value="EGO55933.1"/>
    <property type="molecule type" value="Genomic_DNA"/>
</dbReference>
<accession>F8MSP7</accession>
<evidence type="ECO:0000256" key="1">
    <source>
        <dbReference type="SAM" id="MobiDB-lite"/>
    </source>
</evidence>
<feature type="compositionally biased region" description="Polar residues" evidence="1">
    <location>
        <begin position="133"/>
        <end position="164"/>
    </location>
</feature>
<feature type="compositionally biased region" description="Low complexity" evidence="1">
    <location>
        <begin position="321"/>
        <end position="368"/>
    </location>
</feature>
<keyword evidence="2" id="KW-0472">Membrane</keyword>
<proteinExistence type="predicted"/>